<organism evidence="2 3">
    <name type="scientific">Apodemus speciosus</name>
    <name type="common">Large Japanese field mouse</name>
    <dbReference type="NCBI Taxonomy" id="105296"/>
    <lineage>
        <taxon>Eukaryota</taxon>
        <taxon>Metazoa</taxon>
        <taxon>Chordata</taxon>
        <taxon>Craniata</taxon>
        <taxon>Vertebrata</taxon>
        <taxon>Euteleostomi</taxon>
        <taxon>Mammalia</taxon>
        <taxon>Eutheria</taxon>
        <taxon>Euarchontoglires</taxon>
        <taxon>Glires</taxon>
        <taxon>Rodentia</taxon>
        <taxon>Myomorpha</taxon>
        <taxon>Muroidea</taxon>
        <taxon>Muridae</taxon>
        <taxon>Murinae</taxon>
        <taxon>Apodemus</taxon>
    </lineage>
</organism>
<feature type="region of interest" description="Disordered" evidence="1">
    <location>
        <begin position="1"/>
        <end position="23"/>
    </location>
</feature>
<keyword evidence="3" id="KW-1185">Reference proteome</keyword>
<evidence type="ECO:0000313" key="2">
    <source>
        <dbReference type="EMBL" id="GAB1303527.1"/>
    </source>
</evidence>
<evidence type="ECO:0000256" key="1">
    <source>
        <dbReference type="SAM" id="MobiDB-lite"/>
    </source>
</evidence>
<protein>
    <submittedName>
        <fullName evidence="2">Ras association (RalGDS/AF-6) and pleckstrin homology domains 1</fullName>
    </submittedName>
</protein>
<accession>A0ABQ0FW97</accession>
<comment type="caution">
    <text evidence="2">The sequence shown here is derived from an EMBL/GenBank/DDBJ whole genome shotgun (WGS) entry which is preliminary data.</text>
</comment>
<proteinExistence type="predicted"/>
<evidence type="ECO:0000313" key="3">
    <source>
        <dbReference type="Proteomes" id="UP001623349"/>
    </source>
</evidence>
<dbReference type="Proteomes" id="UP001623349">
    <property type="component" value="Unassembled WGS sequence"/>
</dbReference>
<name>A0ABQ0FW97_APOSI</name>
<reference evidence="2 3" key="1">
    <citation type="submission" date="2024-08" db="EMBL/GenBank/DDBJ databases">
        <title>The draft genome of Apodemus speciosus.</title>
        <authorList>
            <person name="Nabeshima K."/>
            <person name="Suzuki S."/>
            <person name="Onuma M."/>
        </authorList>
    </citation>
    <scope>NUCLEOTIDE SEQUENCE [LARGE SCALE GENOMIC DNA]</scope>
    <source>
        <strain evidence="2">IB14-021</strain>
    </source>
</reference>
<feature type="compositionally biased region" description="Basic and acidic residues" evidence="1">
    <location>
        <begin position="1"/>
        <end position="13"/>
    </location>
</feature>
<gene>
    <name evidence="2" type="ORF">APTSU1_001883200</name>
</gene>
<sequence>MPSKPEDGNESPKPKLVTGGRTLPDTGAGNKILICCKGCECLTSEPPF</sequence>
<dbReference type="EMBL" id="BAAFST010001124">
    <property type="protein sequence ID" value="GAB1303527.1"/>
    <property type="molecule type" value="Genomic_DNA"/>
</dbReference>